<dbReference type="Proteomes" id="UP001597405">
    <property type="component" value="Unassembled WGS sequence"/>
</dbReference>
<reference evidence="4" key="1">
    <citation type="journal article" date="2019" name="Int. J. Syst. Evol. Microbiol.">
        <title>The Global Catalogue of Microorganisms (GCM) 10K type strain sequencing project: providing services to taxonomists for standard genome sequencing and annotation.</title>
        <authorList>
            <consortium name="The Broad Institute Genomics Platform"/>
            <consortium name="The Broad Institute Genome Sequencing Center for Infectious Disease"/>
            <person name="Wu L."/>
            <person name="Ma J."/>
        </authorList>
    </citation>
    <scope>NUCLEOTIDE SEQUENCE [LARGE SCALE GENOMIC DNA]</scope>
    <source>
        <strain evidence="4">CGMCC 1.16225</strain>
    </source>
</reference>
<feature type="compositionally biased region" description="Basic and acidic residues" evidence="1">
    <location>
        <begin position="195"/>
        <end position="215"/>
    </location>
</feature>
<keyword evidence="2" id="KW-0812">Transmembrane</keyword>
<feature type="region of interest" description="Disordered" evidence="1">
    <location>
        <begin position="37"/>
        <end position="275"/>
    </location>
</feature>
<gene>
    <name evidence="3" type="ORF">ACFSOZ_33710</name>
</gene>
<organism evidence="3 4">
    <name type="scientific">Mesorhizobium newzealandense</name>
    <dbReference type="NCBI Taxonomy" id="1300302"/>
    <lineage>
        <taxon>Bacteria</taxon>
        <taxon>Pseudomonadati</taxon>
        <taxon>Pseudomonadota</taxon>
        <taxon>Alphaproteobacteria</taxon>
        <taxon>Hyphomicrobiales</taxon>
        <taxon>Phyllobacteriaceae</taxon>
        <taxon>Mesorhizobium</taxon>
    </lineage>
</organism>
<sequence length="396" mass="42265">MKDEERERRRNLLWGLPASLILHALIVALVVYSLPRPPQQPQQEQTVNVALAPPPAQPKPKPAPAPPPKDRKAEKPPEPKVEKPPEQNVEKPQPAEKQLRKPPPIEVLKPVFQFGDKDTGPRKSLDGASAQDNSPSPAKDDASKPPVVPKPAENQPAAPADSDQPPDSTKAAEKPVIATKDAEPAQEKQATSTQELDKQQADKQEAGARDAEKQTEAAPTPLAADGGDGEIELPMSAETPKPKPANAPKPGPSKVSKSGSESAKRPSSTAATADASRVYSGLPGVRKLNSQSATGDVLATTSMSGVPRDQRAGKLCASVLQQQLLDASYLPVLLPFVRLKAGNILDAPDVAFRTTTGWYHLSFRCEVDTDATRVSSFAYRVGTVVSPEEAARFGLR</sequence>
<keyword evidence="2" id="KW-1133">Transmembrane helix</keyword>
<dbReference type="EMBL" id="JBHUGZ010000029">
    <property type="protein sequence ID" value="MFD1987379.1"/>
    <property type="molecule type" value="Genomic_DNA"/>
</dbReference>
<name>A0ABW4UMU6_9HYPH</name>
<feature type="compositionally biased region" description="Low complexity" evidence="1">
    <location>
        <begin position="155"/>
        <end position="168"/>
    </location>
</feature>
<evidence type="ECO:0000313" key="3">
    <source>
        <dbReference type="EMBL" id="MFD1987379.1"/>
    </source>
</evidence>
<protein>
    <submittedName>
        <fullName evidence="3">DUF930 domain-containing protein</fullName>
    </submittedName>
</protein>
<evidence type="ECO:0000313" key="4">
    <source>
        <dbReference type="Proteomes" id="UP001597405"/>
    </source>
</evidence>
<feature type="compositionally biased region" description="Basic and acidic residues" evidence="1">
    <location>
        <begin position="115"/>
        <end position="125"/>
    </location>
</feature>
<keyword evidence="2" id="KW-0472">Membrane</keyword>
<dbReference type="RefSeq" id="WP_379105349.1">
    <property type="nucleotide sequence ID" value="NZ_JBHUGZ010000029.1"/>
</dbReference>
<evidence type="ECO:0000256" key="2">
    <source>
        <dbReference type="SAM" id="Phobius"/>
    </source>
</evidence>
<proteinExistence type="predicted"/>
<feature type="compositionally biased region" description="Low complexity" evidence="1">
    <location>
        <begin position="252"/>
        <end position="261"/>
    </location>
</feature>
<feature type="compositionally biased region" description="Pro residues" evidence="1">
    <location>
        <begin position="52"/>
        <end position="67"/>
    </location>
</feature>
<accession>A0ABW4UMU6</accession>
<feature type="compositionally biased region" description="Pro residues" evidence="1">
    <location>
        <begin position="242"/>
        <end position="251"/>
    </location>
</feature>
<feature type="transmembrane region" description="Helical" evidence="2">
    <location>
        <begin position="12"/>
        <end position="34"/>
    </location>
</feature>
<evidence type="ECO:0000256" key="1">
    <source>
        <dbReference type="SAM" id="MobiDB-lite"/>
    </source>
</evidence>
<feature type="compositionally biased region" description="Basic and acidic residues" evidence="1">
    <location>
        <begin position="68"/>
        <end position="99"/>
    </location>
</feature>
<comment type="caution">
    <text evidence="3">The sequence shown here is derived from an EMBL/GenBank/DDBJ whole genome shotgun (WGS) entry which is preliminary data.</text>
</comment>
<keyword evidence="4" id="KW-1185">Reference proteome</keyword>
<dbReference type="InterPro" id="IPR009273">
    <property type="entry name" value="DUF930"/>
</dbReference>
<dbReference type="Pfam" id="PF06059">
    <property type="entry name" value="DUF930"/>
    <property type="match status" value="1"/>
</dbReference>